<gene>
    <name evidence="1" type="primary">g2453</name>
    <name evidence="1" type="ORF">VP750_LOCUS2097</name>
</gene>
<proteinExistence type="predicted"/>
<name>A0ABP1FQM9_9CHLO</name>
<reference evidence="1 2" key="1">
    <citation type="submission" date="2024-06" db="EMBL/GenBank/DDBJ databases">
        <authorList>
            <person name="Kraege A."/>
            <person name="Thomma B."/>
        </authorList>
    </citation>
    <scope>NUCLEOTIDE SEQUENCE [LARGE SCALE GENOMIC DNA]</scope>
</reference>
<organism evidence="1 2">
    <name type="scientific">Coccomyxa viridis</name>
    <dbReference type="NCBI Taxonomy" id="1274662"/>
    <lineage>
        <taxon>Eukaryota</taxon>
        <taxon>Viridiplantae</taxon>
        <taxon>Chlorophyta</taxon>
        <taxon>core chlorophytes</taxon>
        <taxon>Trebouxiophyceae</taxon>
        <taxon>Trebouxiophyceae incertae sedis</taxon>
        <taxon>Coccomyxaceae</taxon>
        <taxon>Coccomyxa</taxon>
    </lineage>
</organism>
<comment type="caution">
    <text evidence="1">The sequence shown here is derived from an EMBL/GenBank/DDBJ whole genome shotgun (WGS) entry which is preliminary data.</text>
</comment>
<dbReference type="Proteomes" id="UP001497392">
    <property type="component" value="Unassembled WGS sequence"/>
</dbReference>
<evidence type="ECO:0000313" key="2">
    <source>
        <dbReference type="Proteomes" id="UP001497392"/>
    </source>
</evidence>
<evidence type="ECO:0000313" key="1">
    <source>
        <dbReference type="EMBL" id="CAL5220438.1"/>
    </source>
</evidence>
<protein>
    <submittedName>
        <fullName evidence="1">G2453 protein</fullName>
    </submittedName>
</protein>
<dbReference type="EMBL" id="CAXHTA020000003">
    <property type="protein sequence ID" value="CAL5220438.1"/>
    <property type="molecule type" value="Genomic_DNA"/>
</dbReference>
<sequence>MAFSMKTVAPSTKLLAPRPLSIRARTSRATFGRSRLVIEAKTVWELEAGGANKNKETVTLNDKINESKSLVSVGDSKHEGAEKVLEGDAGVYLKFIAKGESEPVDSPGELWVTDEGSEVEVKLDGTPLKKGEETKLGVGMTISYGSTEYKVLRNAEAHA</sequence>
<accession>A0ABP1FQM9</accession>
<keyword evidence="2" id="KW-1185">Reference proteome</keyword>